<evidence type="ECO:0000256" key="5">
    <source>
        <dbReference type="ARBA" id="ARBA00023136"/>
    </source>
</evidence>
<keyword evidence="11" id="KW-1185">Reference proteome</keyword>
<feature type="domain" description="TonB-dependent transporter Oar-like beta-barrel" evidence="9">
    <location>
        <begin position="255"/>
        <end position="1132"/>
    </location>
</feature>
<dbReference type="RefSeq" id="WP_130419991.1">
    <property type="nucleotide sequence ID" value="NZ_SHKW01000001.1"/>
</dbReference>
<organism evidence="10 11">
    <name type="scientific">Edaphobacter modestus</name>
    <dbReference type="NCBI Taxonomy" id="388466"/>
    <lineage>
        <taxon>Bacteria</taxon>
        <taxon>Pseudomonadati</taxon>
        <taxon>Acidobacteriota</taxon>
        <taxon>Terriglobia</taxon>
        <taxon>Terriglobales</taxon>
        <taxon>Acidobacteriaceae</taxon>
        <taxon>Edaphobacter</taxon>
    </lineage>
</organism>
<dbReference type="Gene3D" id="2.170.130.10">
    <property type="entry name" value="TonB-dependent receptor, plug domain"/>
    <property type="match status" value="1"/>
</dbReference>
<feature type="domain" description="TonB-dependent receptor plug" evidence="8">
    <location>
        <begin position="143"/>
        <end position="248"/>
    </location>
</feature>
<proteinExistence type="predicted"/>
<evidence type="ECO:0000256" key="4">
    <source>
        <dbReference type="ARBA" id="ARBA00022692"/>
    </source>
</evidence>
<evidence type="ECO:0000259" key="8">
    <source>
        <dbReference type="Pfam" id="PF07715"/>
    </source>
</evidence>
<evidence type="ECO:0000256" key="7">
    <source>
        <dbReference type="SAM" id="SignalP"/>
    </source>
</evidence>
<evidence type="ECO:0000256" key="3">
    <source>
        <dbReference type="ARBA" id="ARBA00022452"/>
    </source>
</evidence>
<keyword evidence="5" id="KW-0472">Membrane</keyword>
<dbReference type="InterPro" id="IPR012910">
    <property type="entry name" value="Plug_dom"/>
</dbReference>
<dbReference type="AlphaFoldDB" id="A0A4Q7YY77"/>
<evidence type="ECO:0000313" key="10">
    <source>
        <dbReference type="EMBL" id="RZU42201.1"/>
    </source>
</evidence>
<dbReference type="InterPro" id="IPR036942">
    <property type="entry name" value="Beta-barrel_TonB_sf"/>
</dbReference>
<keyword evidence="3" id="KW-1134">Transmembrane beta strand</keyword>
<gene>
    <name evidence="10" type="ORF">BDD14_3753</name>
</gene>
<dbReference type="Proteomes" id="UP000292958">
    <property type="component" value="Unassembled WGS sequence"/>
</dbReference>
<evidence type="ECO:0000256" key="6">
    <source>
        <dbReference type="ARBA" id="ARBA00023237"/>
    </source>
</evidence>
<keyword evidence="7" id="KW-0732">Signal</keyword>
<dbReference type="PANTHER" id="PTHR30069:SF46">
    <property type="entry name" value="OAR PROTEIN"/>
    <property type="match status" value="1"/>
</dbReference>
<protein>
    <submittedName>
        <fullName evidence="10">TonB-dependent receptor-like protein</fullName>
    </submittedName>
</protein>
<dbReference type="Gene3D" id="2.40.170.20">
    <property type="entry name" value="TonB-dependent receptor, beta-barrel domain"/>
    <property type="match status" value="1"/>
</dbReference>
<dbReference type="GO" id="GO:0044718">
    <property type="term" value="P:siderophore transmembrane transport"/>
    <property type="evidence" value="ECO:0007669"/>
    <property type="project" value="TreeGrafter"/>
</dbReference>
<dbReference type="PANTHER" id="PTHR30069">
    <property type="entry name" value="TONB-DEPENDENT OUTER MEMBRANE RECEPTOR"/>
    <property type="match status" value="1"/>
</dbReference>
<dbReference type="GO" id="GO:0009279">
    <property type="term" value="C:cell outer membrane"/>
    <property type="evidence" value="ECO:0007669"/>
    <property type="project" value="UniProtKB-SubCell"/>
</dbReference>
<keyword evidence="2" id="KW-0813">Transport</keyword>
<dbReference type="Pfam" id="PF13620">
    <property type="entry name" value="CarboxypepD_reg"/>
    <property type="match status" value="1"/>
</dbReference>
<dbReference type="GO" id="GO:0030246">
    <property type="term" value="F:carbohydrate binding"/>
    <property type="evidence" value="ECO:0007669"/>
    <property type="project" value="InterPro"/>
</dbReference>
<dbReference type="OrthoDB" id="97893at2"/>
<dbReference type="SUPFAM" id="SSF49452">
    <property type="entry name" value="Starch-binding domain-like"/>
    <property type="match status" value="1"/>
</dbReference>
<comment type="subcellular location">
    <subcellularLocation>
        <location evidence="1">Cell outer membrane</location>
        <topology evidence="1">Multi-pass membrane protein</topology>
    </subcellularLocation>
</comment>
<feature type="chain" id="PRO_5020546470" evidence="7">
    <location>
        <begin position="33"/>
        <end position="1139"/>
    </location>
</feature>
<dbReference type="SUPFAM" id="SSF56935">
    <property type="entry name" value="Porins"/>
    <property type="match status" value="1"/>
</dbReference>
<dbReference type="EMBL" id="SHKW01000001">
    <property type="protein sequence ID" value="RZU42201.1"/>
    <property type="molecule type" value="Genomic_DNA"/>
</dbReference>
<dbReference type="GO" id="GO:0015344">
    <property type="term" value="F:siderophore uptake transmembrane transporter activity"/>
    <property type="evidence" value="ECO:0007669"/>
    <property type="project" value="TreeGrafter"/>
</dbReference>
<name>A0A4Q7YY77_9BACT</name>
<evidence type="ECO:0000256" key="2">
    <source>
        <dbReference type="ARBA" id="ARBA00022448"/>
    </source>
</evidence>
<dbReference type="Gene3D" id="2.60.40.1120">
    <property type="entry name" value="Carboxypeptidase-like, regulatory domain"/>
    <property type="match status" value="1"/>
</dbReference>
<evidence type="ECO:0000259" key="9">
    <source>
        <dbReference type="Pfam" id="PF25183"/>
    </source>
</evidence>
<feature type="signal peptide" evidence="7">
    <location>
        <begin position="1"/>
        <end position="32"/>
    </location>
</feature>
<dbReference type="InterPro" id="IPR013784">
    <property type="entry name" value="Carb-bd-like_fold"/>
</dbReference>
<evidence type="ECO:0000313" key="11">
    <source>
        <dbReference type="Proteomes" id="UP000292958"/>
    </source>
</evidence>
<accession>A0A4Q7YY77</accession>
<reference evidence="10 11" key="1">
    <citation type="submission" date="2019-02" db="EMBL/GenBank/DDBJ databases">
        <title>Genomic Encyclopedia of Archaeal and Bacterial Type Strains, Phase II (KMG-II): from individual species to whole genera.</title>
        <authorList>
            <person name="Goeker M."/>
        </authorList>
    </citation>
    <scope>NUCLEOTIDE SEQUENCE [LARGE SCALE GENOMIC DNA]</scope>
    <source>
        <strain evidence="10 11">DSM 18101</strain>
    </source>
</reference>
<sequence length="1139" mass="123034">MLFPGSAGPHPGKWRSLLLSLFLLLTSAQAWCQFDQGVVLGTLRDTGGLPISGAKVTLTNTATGTSQTVACKDDGTYVFPTVRIGSYTVSAESAGFSPSKTDVFNLSIGSRQEVNLTLKVGGENQTVTVTGAAELLETSTSDNGQVIGTQQIVNLPLNGRNYADLALLVPGVRRSSIAVAGILSREGAFDVNGLNSMANNFLLDGLDNNAYQTANQGYSNEAMVPSPDAVQEFKVQTDNYSAEFGRAAGSIVNVSTRSGTNQFHGIAYDYLRNTVLNAYGPFLGNGIKPTLIQNQFGGTLGGPIKHDRLFFFADYEGLRHIDRAIQSAVVPTAQQRQGIFTNAMGMPIPLINAVTGASYANGIIPASDQSAFATAVMAALPMPNVPGATPGQANYASQPANTVTSDKGDIRTDYYLGPKNTFFARYSQLHQQIFSAPNIQGLAGGNSNGTLYSYVKQVAGGWTYNIRPNSILEVRLGLTWTQSGKNPYNLGATNVVAGFQNIPTDPTIIGGVNTQSVTGFSQFGRQATNPQFTNPKLYNPKVNYSTIHGRHSLKFGYEYGYIAQSISDFHPQFGADTYAGQFSRASGAQSSTAILQQAYNLADFLVGARSHYELNNLATITYLRRQHFAYVQDDWHVNDKLTLNLGLRYELVTPYWEKDNHLANFDPTSNTLVQASSGSLYKRALLNTKTLNFAPRVGFAYQVQRSTVIRAGYAISYAPFYRFGGEGTLSYNGPFIVDATVDQTPQFGPGAASKPLPNCTAQSAPLSCFRTTQQGYVDNFATAANFSTLQAQTRYIPKDDPTAYVQTTYVNLQQEITPTLSLGIGYLNNHGSHVRVLGDFNQAATQSPACANNPAACLTLQQRRPISNFTNILETFGGGFLQYNALQVKLEKRYSQGLRILNSFTWSQAINNASADLESQNGDSQNVNIRNTRGDRGPSGYNQPLNDTLSALWDLPFGTGRRFGSDAPRAVREVLGGWQLSAISTATSGLPINLIYSPTSNQTVSTTSGVYSYRPNLTGNLQSVSNPHSAYRKTNTALLSTLNASALSTPAVDQPFGNVGRNALRGPSFYQLDLGLHKQFGLWSDSSNLEFRLEGFNVLNKTNFASPDSNLSDGGNFGAYTASNVYPSRQLQLALRLSF</sequence>
<dbReference type="InterPro" id="IPR057601">
    <property type="entry name" value="Oar-like_b-barrel"/>
</dbReference>
<dbReference type="Pfam" id="PF07715">
    <property type="entry name" value="Plug"/>
    <property type="match status" value="1"/>
</dbReference>
<keyword evidence="4" id="KW-0812">Transmembrane</keyword>
<dbReference type="InterPro" id="IPR039426">
    <property type="entry name" value="TonB-dep_rcpt-like"/>
</dbReference>
<keyword evidence="6" id="KW-0998">Cell outer membrane</keyword>
<dbReference type="InterPro" id="IPR037066">
    <property type="entry name" value="Plug_dom_sf"/>
</dbReference>
<keyword evidence="10" id="KW-0675">Receptor</keyword>
<dbReference type="Pfam" id="PF25183">
    <property type="entry name" value="OMP_b-brl_4"/>
    <property type="match status" value="1"/>
</dbReference>
<evidence type="ECO:0000256" key="1">
    <source>
        <dbReference type="ARBA" id="ARBA00004571"/>
    </source>
</evidence>
<comment type="caution">
    <text evidence="10">The sequence shown here is derived from an EMBL/GenBank/DDBJ whole genome shotgun (WGS) entry which is preliminary data.</text>
</comment>